<name>A0A6A4NWI0_LUPAL</name>
<dbReference type="AlphaFoldDB" id="A0A6A4NWI0"/>
<proteinExistence type="predicted"/>
<dbReference type="SUPFAM" id="SSF47592">
    <property type="entry name" value="SWIB/MDM2 domain"/>
    <property type="match status" value="1"/>
</dbReference>
<evidence type="ECO:0000313" key="2">
    <source>
        <dbReference type="Proteomes" id="UP000447434"/>
    </source>
</evidence>
<comment type="caution">
    <text evidence="1">The sequence shown here is derived from an EMBL/GenBank/DDBJ whole genome shotgun (WGS) entry which is preliminary data.</text>
</comment>
<sequence>MNFEAKAGLSLAERVGYIRENNLVHPSKIKRVVCVERLHSVFDMKPLPS</sequence>
<gene>
    <name evidence="1" type="ORF">Lalb_Chr19g0126341</name>
</gene>
<protein>
    <submittedName>
        <fullName evidence="1">Putative transcription regulator SWI/SNF-BAF60b family</fullName>
    </submittedName>
</protein>
<dbReference type="OrthoDB" id="6415790at2759"/>
<accession>A0A6A4NWI0</accession>
<evidence type="ECO:0000313" key="1">
    <source>
        <dbReference type="EMBL" id="KAE9592164.1"/>
    </source>
</evidence>
<dbReference type="InterPro" id="IPR036885">
    <property type="entry name" value="SWIB_MDM2_dom_sf"/>
</dbReference>
<organism evidence="1 2">
    <name type="scientific">Lupinus albus</name>
    <name type="common">White lupine</name>
    <name type="synonym">Lupinus termis</name>
    <dbReference type="NCBI Taxonomy" id="3870"/>
    <lineage>
        <taxon>Eukaryota</taxon>
        <taxon>Viridiplantae</taxon>
        <taxon>Streptophyta</taxon>
        <taxon>Embryophyta</taxon>
        <taxon>Tracheophyta</taxon>
        <taxon>Spermatophyta</taxon>
        <taxon>Magnoliopsida</taxon>
        <taxon>eudicotyledons</taxon>
        <taxon>Gunneridae</taxon>
        <taxon>Pentapetalae</taxon>
        <taxon>rosids</taxon>
        <taxon>fabids</taxon>
        <taxon>Fabales</taxon>
        <taxon>Fabaceae</taxon>
        <taxon>Papilionoideae</taxon>
        <taxon>50 kb inversion clade</taxon>
        <taxon>genistoids sensu lato</taxon>
        <taxon>core genistoids</taxon>
        <taxon>Genisteae</taxon>
        <taxon>Lupinus</taxon>
    </lineage>
</organism>
<dbReference type="Gene3D" id="1.10.245.10">
    <property type="entry name" value="SWIB/MDM2 domain"/>
    <property type="match status" value="1"/>
</dbReference>
<dbReference type="Proteomes" id="UP000447434">
    <property type="component" value="Chromosome 19"/>
</dbReference>
<reference evidence="2" key="1">
    <citation type="journal article" date="2020" name="Nat. Commun.">
        <title>Genome sequence of the cluster root forming white lupin.</title>
        <authorList>
            <person name="Hufnagel B."/>
            <person name="Marques A."/>
            <person name="Soriano A."/>
            <person name="Marques L."/>
            <person name="Divol F."/>
            <person name="Doumas P."/>
            <person name="Sallet E."/>
            <person name="Mancinotti D."/>
            <person name="Carrere S."/>
            <person name="Marande W."/>
            <person name="Arribat S."/>
            <person name="Keller J."/>
            <person name="Huneau C."/>
            <person name="Blein T."/>
            <person name="Aime D."/>
            <person name="Laguerre M."/>
            <person name="Taylor J."/>
            <person name="Schubert V."/>
            <person name="Nelson M."/>
            <person name="Geu-Flores F."/>
            <person name="Crespi M."/>
            <person name="Gallardo-Guerrero K."/>
            <person name="Delaux P.-M."/>
            <person name="Salse J."/>
            <person name="Berges H."/>
            <person name="Guyot R."/>
            <person name="Gouzy J."/>
            <person name="Peret B."/>
        </authorList>
    </citation>
    <scope>NUCLEOTIDE SEQUENCE [LARGE SCALE GENOMIC DNA]</scope>
    <source>
        <strain evidence="2">cv. Amiga</strain>
    </source>
</reference>
<keyword evidence="2" id="KW-1185">Reference proteome</keyword>
<dbReference type="EMBL" id="WOCE01000019">
    <property type="protein sequence ID" value="KAE9592164.1"/>
    <property type="molecule type" value="Genomic_DNA"/>
</dbReference>